<dbReference type="NCBIfam" id="NF007958">
    <property type="entry name" value="PRK10677.1"/>
    <property type="match status" value="1"/>
</dbReference>
<keyword evidence="9" id="KW-1185">Reference proteome</keyword>
<dbReference type="RefSeq" id="WP_006913245.1">
    <property type="nucleotide sequence ID" value="NZ_AFNV02000001.1"/>
</dbReference>
<evidence type="ECO:0000256" key="5">
    <source>
        <dbReference type="ARBA" id="ARBA00062515"/>
    </source>
</evidence>
<dbReference type="NCBIfam" id="TIGR01256">
    <property type="entry name" value="modA"/>
    <property type="match status" value="1"/>
</dbReference>
<evidence type="ECO:0000256" key="2">
    <source>
        <dbReference type="ARBA" id="ARBA00022505"/>
    </source>
</evidence>
<feature type="binding site" evidence="6">
    <location>
        <position position="154"/>
    </location>
    <ligand>
        <name>molybdate</name>
        <dbReference type="ChEBI" id="CHEBI:36264"/>
    </ligand>
</feature>
<dbReference type="EMBL" id="AFNV02000001">
    <property type="protein sequence ID" value="ERJ20838.1"/>
    <property type="molecule type" value="Genomic_DNA"/>
</dbReference>
<keyword evidence="4 7" id="KW-0732">Signal</keyword>
<dbReference type="PANTHER" id="PTHR30632:SF17">
    <property type="entry name" value="MOLYBDATE-BINDING PROTEIN MODA"/>
    <property type="match status" value="1"/>
</dbReference>
<dbReference type="Proteomes" id="UP000006242">
    <property type="component" value="Unassembled WGS sequence"/>
</dbReference>
<feature type="binding site" evidence="6">
    <location>
        <position position="181"/>
    </location>
    <ligand>
        <name>molybdate</name>
        <dbReference type="ChEBI" id="CHEBI:36264"/>
    </ligand>
</feature>
<dbReference type="InterPro" id="IPR050682">
    <property type="entry name" value="ModA/WtpA"/>
</dbReference>
<evidence type="ECO:0000313" key="9">
    <source>
        <dbReference type="Proteomes" id="UP000006242"/>
    </source>
</evidence>
<dbReference type="Gene3D" id="3.40.190.10">
    <property type="entry name" value="Periplasmic binding protein-like II"/>
    <property type="match status" value="2"/>
</dbReference>
<comment type="subunit">
    <text evidence="5">The complex is composed of two ATP-binding proteins (ModC), two transmembrane proteins (ModB) and a solute-binding protein (ModA).</text>
</comment>
<dbReference type="eggNOG" id="COG0725">
    <property type="taxonomic scope" value="Bacteria"/>
</dbReference>
<keyword evidence="3 6" id="KW-0479">Metal-binding</keyword>
<evidence type="ECO:0000256" key="1">
    <source>
        <dbReference type="ARBA" id="ARBA00009175"/>
    </source>
</evidence>
<organism evidence="8 9">
    <name type="scientific">Salinisphaera shabanensis E1L3A</name>
    <dbReference type="NCBI Taxonomy" id="1033802"/>
    <lineage>
        <taxon>Bacteria</taxon>
        <taxon>Pseudomonadati</taxon>
        <taxon>Pseudomonadota</taxon>
        <taxon>Gammaproteobacteria</taxon>
        <taxon>Salinisphaerales</taxon>
        <taxon>Salinisphaeraceae</taxon>
        <taxon>Salinisphaera</taxon>
    </lineage>
</organism>
<evidence type="ECO:0000313" key="8">
    <source>
        <dbReference type="EMBL" id="ERJ20838.1"/>
    </source>
</evidence>
<dbReference type="GO" id="GO:0030288">
    <property type="term" value="C:outer membrane-bounded periplasmic space"/>
    <property type="evidence" value="ECO:0007669"/>
    <property type="project" value="TreeGrafter"/>
</dbReference>
<dbReference type="InterPro" id="IPR005950">
    <property type="entry name" value="ModA"/>
</dbReference>
<keyword evidence="2 6" id="KW-0500">Molybdenum</keyword>
<dbReference type="FunFam" id="3.40.190.10:FF:000035">
    <property type="entry name" value="Molybdate ABC transporter substrate-binding protein"/>
    <property type="match status" value="1"/>
</dbReference>
<feature type="binding site" evidence="6">
    <location>
        <position position="68"/>
    </location>
    <ligand>
        <name>molybdate</name>
        <dbReference type="ChEBI" id="CHEBI:36264"/>
    </ligand>
</feature>
<dbReference type="GO" id="GO:1901359">
    <property type="term" value="F:tungstate binding"/>
    <property type="evidence" value="ECO:0007669"/>
    <property type="project" value="UniProtKB-ARBA"/>
</dbReference>
<dbReference type="GO" id="GO:0030973">
    <property type="term" value="F:molybdate ion binding"/>
    <property type="evidence" value="ECO:0007669"/>
    <property type="project" value="TreeGrafter"/>
</dbReference>
<feature type="binding site" evidence="6">
    <location>
        <position position="41"/>
    </location>
    <ligand>
        <name>molybdate</name>
        <dbReference type="ChEBI" id="CHEBI:36264"/>
    </ligand>
</feature>
<name>U2G402_9GAMM</name>
<dbReference type="STRING" id="1033802.SSPSH_000180"/>
<reference evidence="8 9" key="2">
    <citation type="journal article" date="2013" name="PLoS ONE">
        <title>INDIGO - INtegrated Data Warehouse of MIcrobial GenOmes with Examples from the Red Sea Extremophiles.</title>
        <authorList>
            <person name="Alam I."/>
            <person name="Antunes A."/>
            <person name="Kamau A.A."/>
            <person name="Ba Alawi W."/>
            <person name="Kalkatawi M."/>
            <person name="Stingl U."/>
            <person name="Bajic V.B."/>
        </authorList>
    </citation>
    <scope>NUCLEOTIDE SEQUENCE [LARGE SCALE GENOMIC DNA]</scope>
    <source>
        <strain evidence="8 9">E1L3A</strain>
    </source>
</reference>
<dbReference type="PANTHER" id="PTHR30632">
    <property type="entry name" value="MOLYBDATE-BINDING PERIPLASMIC PROTEIN"/>
    <property type="match status" value="1"/>
</dbReference>
<gene>
    <name evidence="8" type="primary">modA</name>
    <name evidence="8" type="ORF">SSPSH_000180</name>
</gene>
<reference evidence="8 9" key="1">
    <citation type="journal article" date="2011" name="J. Bacteriol.">
        <title>Genome sequence of Salinisphaera shabanensis, a gammaproteobacterium from the harsh, variable environment of the brine-seawater interface of the Shaban Deep in the Red Sea.</title>
        <authorList>
            <person name="Antunes A."/>
            <person name="Alam I."/>
            <person name="Bajic V.B."/>
            <person name="Stingl U."/>
        </authorList>
    </citation>
    <scope>NUCLEOTIDE SEQUENCE [LARGE SCALE GENOMIC DNA]</scope>
    <source>
        <strain evidence="8 9">E1L3A</strain>
    </source>
</reference>
<dbReference type="SUPFAM" id="SSF53850">
    <property type="entry name" value="Periplasmic binding protein-like II"/>
    <property type="match status" value="1"/>
</dbReference>
<evidence type="ECO:0000256" key="4">
    <source>
        <dbReference type="ARBA" id="ARBA00022729"/>
    </source>
</evidence>
<dbReference type="Pfam" id="PF13531">
    <property type="entry name" value="SBP_bac_11"/>
    <property type="match status" value="1"/>
</dbReference>
<dbReference type="GO" id="GO:0046872">
    <property type="term" value="F:metal ion binding"/>
    <property type="evidence" value="ECO:0007669"/>
    <property type="project" value="UniProtKB-KW"/>
</dbReference>
<protein>
    <submittedName>
        <fullName evidence="8">Molybdate-binding periplasmic protein</fullName>
    </submittedName>
</protein>
<sequence>MKSNRRLHKTVLGLLLSIVLAALPASAFAKNDHILVFAAASLKNAMDGVVDVYAQDHDTDVRVSYAGSSTLARQIEQGAPADLYVSANQSWMDRLEDGGDIQPASRFDLLRNALVLVAPRDSDTALELNRATDIRSVLGEQGYLAMANTDAVPAGVYGRQALQTLGLWQSLQGHIAQAEDVRAALALVARGEAPLGVVYASDAVAEKNVRVVAKFANDSHDPIVYPAALLDGIDNPAAENLLAFMRTDKAAEIFARWGFEVVATD</sequence>
<evidence type="ECO:0000256" key="6">
    <source>
        <dbReference type="PIRSR" id="PIRSR004846-1"/>
    </source>
</evidence>
<dbReference type="PIRSF" id="PIRSF004846">
    <property type="entry name" value="ModA"/>
    <property type="match status" value="1"/>
</dbReference>
<feature type="chain" id="PRO_5004626631" evidence="7">
    <location>
        <begin position="30"/>
        <end position="265"/>
    </location>
</feature>
<feature type="signal peptide" evidence="7">
    <location>
        <begin position="1"/>
        <end position="29"/>
    </location>
</feature>
<comment type="similarity">
    <text evidence="1">Belongs to the bacterial solute-binding protein ModA family.</text>
</comment>
<dbReference type="GO" id="GO:0015689">
    <property type="term" value="P:molybdate ion transport"/>
    <property type="evidence" value="ECO:0007669"/>
    <property type="project" value="InterPro"/>
</dbReference>
<feature type="binding site" evidence="6">
    <location>
        <position position="199"/>
    </location>
    <ligand>
        <name>molybdate</name>
        <dbReference type="ChEBI" id="CHEBI:36264"/>
    </ligand>
</feature>
<accession>U2G402</accession>
<evidence type="ECO:0000256" key="3">
    <source>
        <dbReference type="ARBA" id="ARBA00022723"/>
    </source>
</evidence>
<dbReference type="AlphaFoldDB" id="U2G402"/>
<proteinExistence type="inferred from homology"/>
<comment type="caution">
    <text evidence="8">The sequence shown here is derived from an EMBL/GenBank/DDBJ whole genome shotgun (WGS) entry which is preliminary data.</text>
</comment>
<dbReference type="OrthoDB" id="9785015at2"/>
<evidence type="ECO:0000256" key="7">
    <source>
        <dbReference type="SAM" id="SignalP"/>
    </source>
</evidence>